<dbReference type="OMA" id="WFFASIT"/>
<feature type="region of interest" description="Disordered" evidence="13">
    <location>
        <begin position="1"/>
        <end position="74"/>
    </location>
</feature>
<evidence type="ECO:0000256" key="3">
    <source>
        <dbReference type="ARBA" id="ARBA00004906"/>
    </source>
</evidence>
<evidence type="ECO:0000256" key="2">
    <source>
        <dbReference type="ARBA" id="ARBA00004308"/>
    </source>
</evidence>
<dbReference type="InterPro" id="IPR032008">
    <property type="entry name" value="APD1-4_N"/>
</dbReference>
<feature type="domain" description="RING-type" evidence="15">
    <location>
        <begin position="467"/>
        <end position="506"/>
    </location>
</feature>
<dbReference type="GO" id="GO:0043066">
    <property type="term" value="P:negative regulation of apoptotic process"/>
    <property type="evidence" value="ECO:0000318"/>
    <property type="project" value="GO_Central"/>
</dbReference>
<dbReference type="InterPro" id="IPR032010">
    <property type="entry name" value="APD1-4_M"/>
</dbReference>
<evidence type="ECO:0000256" key="8">
    <source>
        <dbReference type="ARBA" id="ARBA00022786"/>
    </source>
</evidence>
<dbReference type="Gene3D" id="3.30.40.10">
    <property type="entry name" value="Zinc/RING finger domain, C3HC4 (zinc finger)"/>
    <property type="match status" value="1"/>
</dbReference>
<dbReference type="PROSITE" id="PS50089">
    <property type="entry name" value="ZF_RING_2"/>
    <property type="match status" value="1"/>
</dbReference>
<dbReference type="PANTHER" id="PTHR46858">
    <property type="entry name" value="OS05G0521000 PROTEIN"/>
    <property type="match status" value="1"/>
</dbReference>
<evidence type="ECO:0000256" key="10">
    <source>
        <dbReference type="ARBA" id="ARBA00022989"/>
    </source>
</evidence>
<dbReference type="GO" id="GO:0000278">
    <property type="term" value="P:mitotic cell cycle"/>
    <property type="evidence" value="ECO:0007669"/>
    <property type="project" value="UniProtKB-ARBA"/>
</dbReference>
<feature type="transmembrane region" description="Helical" evidence="14">
    <location>
        <begin position="106"/>
        <end position="125"/>
    </location>
</feature>
<dbReference type="GO" id="GO:0005768">
    <property type="term" value="C:endosome"/>
    <property type="evidence" value="ECO:0000318"/>
    <property type="project" value="GO_Central"/>
</dbReference>
<dbReference type="GO" id="GO:0008270">
    <property type="term" value="F:zinc ion binding"/>
    <property type="evidence" value="ECO:0007669"/>
    <property type="project" value="UniProtKB-KW"/>
</dbReference>
<dbReference type="Pfam" id="PF16040">
    <property type="entry name" value="APD1-4_N"/>
    <property type="match status" value="1"/>
</dbReference>
<evidence type="ECO:0000256" key="13">
    <source>
        <dbReference type="SAM" id="MobiDB-lite"/>
    </source>
</evidence>
<dbReference type="Pfam" id="PF16041">
    <property type="entry name" value="APD1-4_M"/>
    <property type="match status" value="1"/>
</dbReference>
<organism evidence="16">
    <name type="scientific">Eucalyptus grandis</name>
    <name type="common">Flooded gum</name>
    <dbReference type="NCBI Taxonomy" id="71139"/>
    <lineage>
        <taxon>Eukaryota</taxon>
        <taxon>Viridiplantae</taxon>
        <taxon>Streptophyta</taxon>
        <taxon>Embryophyta</taxon>
        <taxon>Tracheophyta</taxon>
        <taxon>Spermatophyta</taxon>
        <taxon>Magnoliopsida</taxon>
        <taxon>eudicotyledons</taxon>
        <taxon>Gunneridae</taxon>
        <taxon>Pentapetalae</taxon>
        <taxon>rosids</taxon>
        <taxon>malvids</taxon>
        <taxon>Myrtales</taxon>
        <taxon>Myrtaceae</taxon>
        <taxon>Myrtoideae</taxon>
        <taxon>Eucalypteae</taxon>
        <taxon>Eucalyptus</taxon>
    </lineage>
</organism>
<dbReference type="STRING" id="71139.A0A059AFU8"/>
<keyword evidence="8" id="KW-0833">Ubl conjugation pathway</keyword>
<dbReference type="SMART" id="SM00184">
    <property type="entry name" value="RING"/>
    <property type="match status" value="1"/>
</dbReference>
<evidence type="ECO:0000313" key="16">
    <source>
        <dbReference type="EMBL" id="KCW52521.1"/>
    </source>
</evidence>
<keyword evidence="5 14" id="KW-0812">Transmembrane</keyword>
<evidence type="ECO:0000256" key="1">
    <source>
        <dbReference type="ARBA" id="ARBA00004141"/>
    </source>
</evidence>
<evidence type="ECO:0000256" key="12">
    <source>
        <dbReference type="PROSITE-ProRule" id="PRU00175"/>
    </source>
</evidence>
<evidence type="ECO:0000256" key="9">
    <source>
        <dbReference type="ARBA" id="ARBA00022833"/>
    </source>
</evidence>
<evidence type="ECO:0000256" key="7">
    <source>
        <dbReference type="ARBA" id="ARBA00022771"/>
    </source>
</evidence>
<dbReference type="GO" id="GO:0061630">
    <property type="term" value="F:ubiquitin protein ligase activity"/>
    <property type="evidence" value="ECO:0000318"/>
    <property type="project" value="GO_Central"/>
</dbReference>
<comment type="subcellular location">
    <subcellularLocation>
        <location evidence="2">Endomembrane system</location>
    </subcellularLocation>
    <subcellularLocation>
        <location evidence="1">Membrane</location>
        <topology evidence="1">Multi-pass membrane protein</topology>
    </subcellularLocation>
</comment>
<evidence type="ECO:0000256" key="11">
    <source>
        <dbReference type="ARBA" id="ARBA00023136"/>
    </source>
</evidence>
<dbReference type="GO" id="GO:0006511">
    <property type="term" value="P:ubiquitin-dependent protein catabolic process"/>
    <property type="evidence" value="ECO:0000318"/>
    <property type="project" value="GO_Central"/>
</dbReference>
<evidence type="ECO:0000256" key="14">
    <source>
        <dbReference type="SAM" id="Phobius"/>
    </source>
</evidence>
<feature type="compositionally biased region" description="Low complexity" evidence="13">
    <location>
        <begin position="12"/>
        <end position="29"/>
    </location>
</feature>
<gene>
    <name evidence="16" type="ORF">EUGRSUZ_J01909</name>
</gene>
<keyword evidence="10 14" id="KW-1133">Transmembrane helix</keyword>
<keyword evidence="6" id="KW-0479">Metal-binding</keyword>
<dbReference type="Gramene" id="KCW52521">
    <property type="protein sequence ID" value="KCW52521"/>
    <property type="gene ID" value="EUGRSUZ_J01909"/>
</dbReference>
<proteinExistence type="predicted"/>
<dbReference type="InterPro" id="IPR001841">
    <property type="entry name" value="Znf_RING"/>
</dbReference>
<keyword evidence="11 14" id="KW-0472">Membrane</keyword>
<keyword evidence="7 12" id="KW-0863">Zinc-finger</keyword>
<evidence type="ECO:0000256" key="5">
    <source>
        <dbReference type="ARBA" id="ARBA00022692"/>
    </source>
</evidence>
<accession>A0A059AFU8</accession>
<evidence type="ECO:0000256" key="6">
    <source>
        <dbReference type="ARBA" id="ARBA00022723"/>
    </source>
</evidence>
<feature type="transmembrane region" description="Helical" evidence="14">
    <location>
        <begin position="368"/>
        <end position="387"/>
    </location>
</feature>
<keyword evidence="9" id="KW-0862">Zinc</keyword>
<evidence type="ECO:0000256" key="4">
    <source>
        <dbReference type="ARBA" id="ARBA00022679"/>
    </source>
</evidence>
<protein>
    <recommendedName>
        <fullName evidence="15">RING-type domain-containing protein</fullName>
    </recommendedName>
</protein>
<reference evidence="16" key="1">
    <citation type="submission" date="2013-07" db="EMBL/GenBank/DDBJ databases">
        <title>The genome of Eucalyptus grandis.</title>
        <authorList>
            <person name="Schmutz J."/>
            <person name="Hayes R."/>
            <person name="Myburg A."/>
            <person name="Tuskan G."/>
            <person name="Grattapaglia D."/>
            <person name="Rokhsar D.S."/>
        </authorList>
    </citation>
    <scope>NUCLEOTIDE SEQUENCE</scope>
    <source>
        <tissue evidence="16">Leaf extractions</tissue>
    </source>
</reference>
<dbReference type="InParanoid" id="A0A059AFU8"/>
<dbReference type="GO" id="GO:0009705">
    <property type="term" value="C:plant-type vacuole membrane"/>
    <property type="evidence" value="ECO:0000318"/>
    <property type="project" value="GO_Central"/>
</dbReference>
<dbReference type="SUPFAM" id="SSF57850">
    <property type="entry name" value="RING/U-box"/>
    <property type="match status" value="1"/>
</dbReference>
<dbReference type="FunFam" id="3.30.40.10:FF:000658">
    <property type="entry name" value="E3 ubiquitin-protein ligase APD2"/>
    <property type="match status" value="1"/>
</dbReference>
<feature type="compositionally biased region" description="Basic and acidic residues" evidence="13">
    <location>
        <begin position="37"/>
        <end position="52"/>
    </location>
</feature>
<dbReference type="EMBL" id="KK198762">
    <property type="protein sequence ID" value="KCW52521.1"/>
    <property type="molecule type" value="Genomic_DNA"/>
</dbReference>
<feature type="compositionally biased region" description="Basic and acidic residues" evidence="13">
    <location>
        <begin position="1"/>
        <end position="11"/>
    </location>
</feature>
<feature type="compositionally biased region" description="Basic residues" evidence="13">
    <location>
        <begin position="53"/>
        <end position="64"/>
    </location>
</feature>
<comment type="pathway">
    <text evidence="3">Protein modification; protein ubiquitination.</text>
</comment>
<dbReference type="PANTHER" id="PTHR46858:SF11">
    <property type="entry name" value="LIGASE, PUTATIVE-RELATED"/>
    <property type="match status" value="1"/>
</dbReference>
<dbReference type="InterPro" id="IPR013083">
    <property type="entry name" value="Znf_RING/FYVE/PHD"/>
</dbReference>
<dbReference type="GO" id="GO:0009555">
    <property type="term" value="P:pollen development"/>
    <property type="evidence" value="ECO:0007669"/>
    <property type="project" value="UniProtKB-ARBA"/>
</dbReference>
<sequence>MEDAPNHEPHEPVASSSSSSPVETEGPSSSAPPTSRVEGERIDGDEIEDGHLHQPRPHHLHHHRDGQDRQRPRPWLWRPPHVSYRVDVNFSNLNPSGMTDDVRSSLVVLVVFWFFASLTLILGFYGPENFELGPNCSRLIQTNPIFVHSIKVEEFDESKPGPMLYGYTKPPLLDVETTWTEKHEVSIAANFHKEWIHFLNAGSKVHISYSVQSPLPVSLVIAQGRESLVEWIEDPSYPNTTLSWNIIYGKGTVQQEFPTSSNFYIAVGNLNSEEVKVELNFTVNALLYDTSQAYYRCSLGNQSCSLKLFLLRENAAVLSSPGFEEGSPDNHWYIRLSYGPRWITYFAGSGSSSFFLIKLLLIPWFGHTYIRALLLVAVMTILLLLALRFCKLFQSSSEESTGHEPGQMETERAPLLSPKEDDLSSWGSSYDSVSHDEEDLEEQLAVSSLEGKPFGEGENPSNTRNLCIICFDAPRDCFFIPCGHFATCYACGSRIVEEDGSCPLCRRKMKKVRKIFTV</sequence>
<evidence type="ECO:0000259" key="15">
    <source>
        <dbReference type="PROSITE" id="PS50089"/>
    </source>
</evidence>
<feature type="region of interest" description="Disordered" evidence="13">
    <location>
        <begin position="398"/>
        <end position="432"/>
    </location>
</feature>
<dbReference type="GO" id="GO:0045931">
    <property type="term" value="P:positive regulation of mitotic cell cycle"/>
    <property type="evidence" value="ECO:0000318"/>
    <property type="project" value="GO_Central"/>
</dbReference>
<dbReference type="Pfam" id="PF13920">
    <property type="entry name" value="zf-C3HC4_3"/>
    <property type="match status" value="1"/>
</dbReference>
<name>A0A059AFU8_EUCGR</name>
<dbReference type="FunCoup" id="A0A059AFU8">
    <property type="interactions" value="689"/>
</dbReference>
<keyword evidence="4" id="KW-0808">Transferase</keyword>
<feature type="transmembrane region" description="Helical" evidence="14">
    <location>
        <begin position="342"/>
        <end position="362"/>
    </location>
</feature>
<dbReference type="AlphaFoldDB" id="A0A059AFU8"/>